<keyword evidence="11" id="KW-0496">Mitochondrion</keyword>
<keyword evidence="8" id="KW-0067">ATP-binding</keyword>
<evidence type="ECO:0000256" key="5">
    <source>
        <dbReference type="ARBA" id="ARBA00022737"/>
    </source>
</evidence>
<evidence type="ECO:0000256" key="10">
    <source>
        <dbReference type="ARBA" id="ARBA00023125"/>
    </source>
</evidence>
<keyword evidence="3" id="KW-0813">Transport</keyword>
<feature type="repeat" description="Solcar" evidence="13">
    <location>
        <begin position="390"/>
        <end position="489"/>
    </location>
</feature>
<dbReference type="Proteomes" id="UP000011668">
    <property type="component" value="Unassembled WGS sequence"/>
</dbReference>
<dbReference type="EMBL" id="AFRT01000599">
    <property type="protein sequence ID" value="ELU43217.1"/>
    <property type="molecule type" value="Genomic_DNA"/>
</dbReference>
<dbReference type="SUPFAM" id="SSF52540">
    <property type="entry name" value="P-loop containing nucleoside triphosphate hydrolases"/>
    <property type="match status" value="1"/>
</dbReference>
<dbReference type="AlphaFoldDB" id="L8X291"/>
<dbReference type="InterPro" id="IPR018108">
    <property type="entry name" value="MCP_transmembrane"/>
</dbReference>
<feature type="region of interest" description="Disordered" evidence="14">
    <location>
        <begin position="491"/>
        <end position="515"/>
    </location>
</feature>
<evidence type="ECO:0000256" key="8">
    <source>
        <dbReference type="ARBA" id="ARBA00022840"/>
    </source>
</evidence>
<evidence type="ECO:0000256" key="13">
    <source>
        <dbReference type="PROSITE-ProRule" id="PRU00282"/>
    </source>
</evidence>
<dbReference type="Gene3D" id="3.40.50.300">
    <property type="entry name" value="P-loop containing nucleotide triphosphate hydrolases"/>
    <property type="match status" value="2"/>
</dbReference>
<dbReference type="Pfam" id="PF00153">
    <property type="entry name" value="Mito_carr"/>
    <property type="match status" value="2"/>
</dbReference>
<keyword evidence="7" id="KW-0999">Mitochondrion inner membrane</keyword>
<dbReference type="GO" id="GO:0030983">
    <property type="term" value="F:mismatched DNA binding"/>
    <property type="evidence" value="ECO:0007669"/>
    <property type="project" value="InterPro"/>
</dbReference>
<evidence type="ECO:0000256" key="1">
    <source>
        <dbReference type="ARBA" id="ARBA00004448"/>
    </source>
</evidence>
<evidence type="ECO:0000256" key="7">
    <source>
        <dbReference type="ARBA" id="ARBA00022792"/>
    </source>
</evidence>
<sequence>MGEKHPNIRNMTMQTVVDDEKRQLVMMYKFVEGVAPGSFGTHVANVAGVPASVVDRAEQVSRDFAEVSRKKQLEKRAAVSRIPLDLQADFAQLAKLAGGLKLTDDPVQQLESLRILKGSVRSLLKICLRLLLLLSTNMTSTLSANAKGKQKMLEIQPVYAKAVAAATGSTMTALTSRSRILREILGLTRLQTQPTATVAPPTLFPRPPLQAKAGVSSGLASSCCRPSSLPCVRNISSLAAAYPSHASIPGHSESLVCLWDGTWRTETIAVPASTAYMLTYDYLNHSLPVAQVAPLLTPLTAGIAARTIVATFVSPLELVRTRLQSTPVSPGTPHTMKSVLDGIQKMVANDGLRTLWRGLGPTLWRDVPFSGIYWAGYESGKRIANNRGYTGVEVAFGSGALSGMVSVVIVAALVTMPFDTLKTRRQAALISSAEGATNSTVSLGMTGLIRQIIHTEGPTALFAGLTPRVAKIAPACGIMIGVGKFLSPVDPDSDEPRSGYPTDSGVSTRVGNQHRSHQTLRYTSFSHSIVELRSELAFAGQHYNNVHNPTYFFAKRLQPLSAILLTIQFTAFYRQSSTQALEPPISPDHMRRDPRNMYFLNILSALALASVAHCASPYTRRAAVDNVVYPELTIRTSTGLELTARDTSPAHLNELLGRACCTLCTPRNTNSHDCTCCGIVVMGVGATGDTLALALTLIGRTVLSANYNHFAMPTQLNRPIASLQINPAHRSKLMKNGYSTAADIQAVSVEELARDLGISLEDANAISAVAQTQPQISSHINADSVELPATQRTQLVIAGSQTAAELLKVPASATALSTGNKTIDELLDGGVIRGSLLQISGVPGSGRSAVTRSILTSAVREGHEILIIGGLSTSIVKILSLLVYL</sequence>
<dbReference type="SUPFAM" id="SSF103506">
    <property type="entry name" value="Mitochondrial carrier"/>
    <property type="match status" value="1"/>
</dbReference>
<dbReference type="PANTHER" id="PTHR45760">
    <property type="entry name" value="FI19922P1-RELATED"/>
    <property type="match status" value="1"/>
</dbReference>
<keyword evidence="12 13" id="KW-0472">Membrane</keyword>
<comment type="similarity">
    <text evidence="2">Belongs to the mitochondrial carrier (TC 2.A.29) family.</text>
</comment>
<evidence type="ECO:0000256" key="4">
    <source>
        <dbReference type="ARBA" id="ARBA00022692"/>
    </source>
</evidence>
<evidence type="ECO:0000256" key="6">
    <source>
        <dbReference type="ARBA" id="ARBA00022741"/>
    </source>
</evidence>
<dbReference type="STRING" id="983506.L8X291"/>
<organism evidence="16 17">
    <name type="scientific">Thanatephorus cucumeris (strain AG1-IA)</name>
    <name type="common">Rice sheath blight fungus</name>
    <name type="synonym">Rhizoctonia solani</name>
    <dbReference type="NCBI Taxonomy" id="983506"/>
    <lineage>
        <taxon>Eukaryota</taxon>
        <taxon>Fungi</taxon>
        <taxon>Dikarya</taxon>
        <taxon>Basidiomycota</taxon>
        <taxon>Agaricomycotina</taxon>
        <taxon>Agaricomycetes</taxon>
        <taxon>Cantharellales</taxon>
        <taxon>Ceratobasidiaceae</taxon>
        <taxon>Rhizoctonia</taxon>
        <taxon>Rhizoctonia solani AG-1</taxon>
    </lineage>
</organism>
<dbReference type="GO" id="GO:0005743">
    <property type="term" value="C:mitochondrial inner membrane"/>
    <property type="evidence" value="ECO:0007669"/>
    <property type="project" value="UniProtKB-SubCell"/>
</dbReference>
<evidence type="ECO:0000256" key="3">
    <source>
        <dbReference type="ARBA" id="ARBA00022448"/>
    </source>
</evidence>
<comment type="subcellular location">
    <subcellularLocation>
        <location evidence="1">Mitochondrion inner membrane</location>
        <topology evidence="1">Multi-pass membrane protein</topology>
    </subcellularLocation>
</comment>
<dbReference type="InterPro" id="IPR027417">
    <property type="entry name" value="P-loop_NTPase"/>
</dbReference>
<dbReference type="OrthoDB" id="1747031at2759"/>
<dbReference type="PROSITE" id="PS50920">
    <property type="entry name" value="SOLCAR"/>
    <property type="match status" value="2"/>
</dbReference>
<keyword evidence="9" id="KW-1133">Transmembrane helix</keyword>
<name>L8X291_THACA</name>
<keyword evidence="17" id="KW-1185">Reference proteome</keyword>
<dbReference type="SUPFAM" id="SSF47794">
    <property type="entry name" value="Rad51 N-terminal domain-like"/>
    <property type="match status" value="1"/>
</dbReference>
<evidence type="ECO:0000256" key="11">
    <source>
        <dbReference type="ARBA" id="ARBA00023128"/>
    </source>
</evidence>
<dbReference type="PANTHER" id="PTHR45760:SF2">
    <property type="entry name" value="FI19922P1-RELATED"/>
    <property type="match status" value="1"/>
</dbReference>
<keyword evidence="10" id="KW-0238">DNA-binding</keyword>
<evidence type="ECO:0000313" key="16">
    <source>
        <dbReference type="EMBL" id="ELU43217.1"/>
    </source>
</evidence>
<accession>L8X291</accession>
<evidence type="ECO:0000313" key="17">
    <source>
        <dbReference type="Proteomes" id="UP000011668"/>
    </source>
</evidence>
<comment type="caution">
    <text evidence="16">The sequence shown here is derived from an EMBL/GenBank/DDBJ whole genome shotgun (WGS) entry which is preliminary data.</text>
</comment>
<gene>
    <name evidence="16" type="ORF">AG1IA_02759</name>
</gene>
<reference evidence="16 17" key="1">
    <citation type="journal article" date="2013" name="Nat. Commun.">
        <title>The evolution and pathogenic mechanisms of the rice sheath blight pathogen.</title>
        <authorList>
            <person name="Zheng A."/>
            <person name="Lin R."/>
            <person name="Xu L."/>
            <person name="Qin P."/>
            <person name="Tang C."/>
            <person name="Ai P."/>
            <person name="Zhang D."/>
            <person name="Liu Y."/>
            <person name="Sun Z."/>
            <person name="Feng H."/>
            <person name="Wang Y."/>
            <person name="Chen Y."/>
            <person name="Liang X."/>
            <person name="Fu R."/>
            <person name="Li Q."/>
            <person name="Zhang J."/>
            <person name="Yu X."/>
            <person name="Xie Z."/>
            <person name="Ding L."/>
            <person name="Guan P."/>
            <person name="Tang J."/>
            <person name="Liang Y."/>
            <person name="Wang S."/>
            <person name="Deng Q."/>
            <person name="Li S."/>
            <person name="Zhu J."/>
            <person name="Wang L."/>
            <person name="Liu H."/>
            <person name="Li P."/>
        </authorList>
    </citation>
    <scope>NUCLEOTIDE SEQUENCE [LARGE SCALE GENOMIC DNA]</scope>
    <source>
        <strain evidence="17">AG-1 IA</strain>
    </source>
</reference>
<dbReference type="GO" id="GO:0006298">
    <property type="term" value="P:mismatch repair"/>
    <property type="evidence" value="ECO:0007669"/>
    <property type="project" value="InterPro"/>
</dbReference>
<keyword evidence="6" id="KW-0547">Nucleotide-binding</keyword>
<keyword evidence="4 13" id="KW-0812">Transmembrane</keyword>
<keyword evidence="5" id="KW-0677">Repeat</keyword>
<evidence type="ECO:0000256" key="14">
    <source>
        <dbReference type="SAM" id="MobiDB-lite"/>
    </source>
</evidence>
<evidence type="ECO:0000256" key="12">
    <source>
        <dbReference type="ARBA" id="ARBA00023136"/>
    </source>
</evidence>
<evidence type="ECO:0000259" key="15">
    <source>
        <dbReference type="Pfam" id="PF00488"/>
    </source>
</evidence>
<dbReference type="GO" id="GO:0005524">
    <property type="term" value="F:ATP binding"/>
    <property type="evidence" value="ECO:0007669"/>
    <property type="project" value="UniProtKB-KW"/>
</dbReference>
<dbReference type="PRINTS" id="PR00926">
    <property type="entry name" value="MITOCARRIER"/>
</dbReference>
<feature type="repeat" description="Solcar" evidence="13">
    <location>
        <begin position="293"/>
        <end position="383"/>
    </location>
</feature>
<dbReference type="InterPro" id="IPR002067">
    <property type="entry name" value="MCP"/>
</dbReference>
<feature type="domain" description="DNA mismatch repair proteins mutS family" evidence="15">
    <location>
        <begin position="3"/>
        <end position="63"/>
    </location>
</feature>
<dbReference type="InterPro" id="IPR000432">
    <property type="entry name" value="DNA_mismatch_repair_MutS_C"/>
</dbReference>
<proteinExistence type="inferred from homology"/>
<dbReference type="InterPro" id="IPR010995">
    <property type="entry name" value="DNA_repair_Rad51/TF_NusA_a-hlx"/>
</dbReference>
<protein>
    <recommendedName>
        <fullName evidence="15">DNA mismatch repair proteins mutS family domain-containing protein</fullName>
    </recommendedName>
</protein>
<dbReference type="Gene3D" id="1.50.40.10">
    <property type="entry name" value="Mitochondrial carrier domain"/>
    <property type="match status" value="1"/>
</dbReference>
<evidence type="ECO:0000256" key="2">
    <source>
        <dbReference type="ARBA" id="ARBA00006375"/>
    </source>
</evidence>
<dbReference type="GO" id="GO:1990542">
    <property type="term" value="P:mitochondrial transmembrane transport"/>
    <property type="evidence" value="ECO:0007669"/>
    <property type="project" value="InterPro"/>
</dbReference>
<dbReference type="InterPro" id="IPR023395">
    <property type="entry name" value="MCP_dom_sf"/>
</dbReference>
<dbReference type="HOGENOM" id="CLU_325762_0_0_1"/>
<dbReference type="Pfam" id="PF00488">
    <property type="entry name" value="MutS_V"/>
    <property type="match status" value="1"/>
</dbReference>
<evidence type="ECO:0000256" key="9">
    <source>
        <dbReference type="ARBA" id="ARBA00022989"/>
    </source>
</evidence>
<dbReference type="InterPro" id="IPR045315">
    <property type="entry name" value="Mtm1-like"/>
</dbReference>